<dbReference type="PANTHER" id="PTHR24359:SF37">
    <property type="entry name" value="PROTEIN KINASE DOMAIN-CONTAINING PROTEIN"/>
    <property type="match status" value="1"/>
</dbReference>
<feature type="region of interest" description="Disordered" evidence="1">
    <location>
        <begin position="574"/>
        <end position="620"/>
    </location>
</feature>
<dbReference type="PROSITE" id="PS50011">
    <property type="entry name" value="PROTEIN_KINASE_DOM"/>
    <property type="match status" value="1"/>
</dbReference>
<keyword evidence="4" id="KW-1185">Reference proteome</keyword>
<comment type="caution">
    <text evidence="3">The sequence shown here is derived from an EMBL/GenBank/DDBJ whole genome shotgun (WGS) entry which is preliminary data.</text>
</comment>
<accession>A0AAN9US19</accession>
<organism evidence="3 4">
    <name type="scientific">Diatrype stigma</name>
    <dbReference type="NCBI Taxonomy" id="117547"/>
    <lineage>
        <taxon>Eukaryota</taxon>
        <taxon>Fungi</taxon>
        <taxon>Dikarya</taxon>
        <taxon>Ascomycota</taxon>
        <taxon>Pezizomycotina</taxon>
        <taxon>Sordariomycetes</taxon>
        <taxon>Xylariomycetidae</taxon>
        <taxon>Xylariales</taxon>
        <taxon>Diatrypaceae</taxon>
        <taxon>Diatrype</taxon>
    </lineage>
</organism>
<evidence type="ECO:0000313" key="3">
    <source>
        <dbReference type="EMBL" id="KAK7754359.1"/>
    </source>
</evidence>
<dbReference type="PANTHER" id="PTHR24359">
    <property type="entry name" value="SERINE/THREONINE-PROTEIN KINASE SBK1"/>
    <property type="match status" value="1"/>
</dbReference>
<name>A0AAN9US19_9PEZI</name>
<dbReference type="Gene3D" id="1.10.510.10">
    <property type="entry name" value="Transferase(Phosphotransferase) domain 1"/>
    <property type="match status" value="1"/>
</dbReference>
<evidence type="ECO:0000313" key="4">
    <source>
        <dbReference type="Proteomes" id="UP001320420"/>
    </source>
</evidence>
<gene>
    <name evidence="3" type="ORF">SLS62_003652</name>
</gene>
<evidence type="ECO:0000259" key="2">
    <source>
        <dbReference type="PROSITE" id="PS50011"/>
    </source>
</evidence>
<feature type="domain" description="Protein kinase" evidence="2">
    <location>
        <begin position="209"/>
        <end position="558"/>
    </location>
</feature>
<protein>
    <recommendedName>
        <fullName evidence="2">Protein kinase domain-containing protein</fullName>
    </recommendedName>
</protein>
<dbReference type="SMART" id="SM00220">
    <property type="entry name" value="S_TKc"/>
    <property type="match status" value="1"/>
</dbReference>
<dbReference type="InterPro" id="IPR000719">
    <property type="entry name" value="Prot_kinase_dom"/>
</dbReference>
<reference evidence="3 4" key="1">
    <citation type="submission" date="2024-02" db="EMBL/GenBank/DDBJ databases">
        <title>De novo assembly and annotation of 12 fungi associated with fruit tree decline syndrome in Ontario, Canada.</title>
        <authorList>
            <person name="Sulman M."/>
            <person name="Ellouze W."/>
            <person name="Ilyukhin E."/>
        </authorList>
    </citation>
    <scope>NUCLEOTIDE SEQUENCE [LARGE SCALE GENOMIC DNA]</scope>
    <source>
        <strain evidence="3 4">M11/M66-122</strain>
    </source>
</reference>
<dbReference type="InterPro" id="IPR011009">
    <property type="entry name" value="Kinase-like_dom_sf"/>
</dbReference>
<dbReference type="SUPFAM" id="SSF56112">
    <property type="entry name" value="Protein kinase-like (PK-like)"/>
    <property type="match status" value="1"/>
</dbReference>
<dbReference type="AlphaFoldDB" id="A0AAN9US19"/>
<dbReference type="EMBL" id="JAKJXP020000021">
    <property type="protein sequence ID" value="KAK7754359.1"/>
    <property type="molecule type" value="Genomic_DNA"/>
</dbReference>
<dbReference type="Proteomes" id="UP001320420">
    <property type="component" value="Unassembled WGS sequence"/>
</dbReference>
<dbReference type="Pfam" id="PF00069">
    <property type="entry name" value="Pkinase"/>
    <property type="match status" value="1"/>
</dbReference>
<sequence length="620" mass="70478">MAPIPSWPGSMNADTTFDHGGSVEKITTLKRRLHGCQLRNENGELFVPNGALEQILDEDTVRHAFMELPVFHGEPPDATERYASKVCAQEGPSRKILALLLLTDIPEAIKSFVDLGINDLVLPMPDPELDQSSKDLDSSNIRDEDDKWRSLFELWPEHCLRDIYITQWCLLAPSFKRDDSIAHYTFRHDHVLPFLQHDIETPDHSRPPQSLNELVIYGSHSQVRMVKIHPNHYDFGDYGVSQKSGLNLEATNQSPQISNPSHQFAVKKLRTYDYEDFAQEIEVFKRYWKSPIHIVPLLATYEIVESSADDPLRTYSLVFPWARGDLRVFWELNEELVQDRKIIPWIVRECYEITRALAHIHGAPDHPTTSAGLYGRHGDINPSNILWFPNSSKMVAGDLGKLVLADFGLTDFHRATSMTTSSTGSLPRAMTYRAPEFDTTKVISRAIDVWALGCTFLEFTTWFLKGAQAVREEFPEYRSELDIHGVNSDTFFQNQANTSHENVLLKPQVLRWIERLQKDKSCSIHLKGILEIIQQNMLVVDRPSRGTACEISQKLKRLHLQCLGDGDGYQASKVSDDDSRSIISGSSVPSRKGKGRNKGGRFGALLRNMVHRKPHDMSQE</sequence>
<dbReference type="GO" id="GO:0004674">
    <property type="term" value="F:protein serine/threonine kinase activity"/>
    <property type="evidence" value="ECO:0007669"/>
    <property type="project" value="TreeGrafter"/>
</dbReference>
<proteinExistence type="predicted"/>
<feature type="compositionally biased region" description="Low complexity" evidence="1">
    <location>
        <begin position="581"/>
        <end position="590"/>
    </location>
</feature>
<dbReference type="GO" id="GO:0005524">
    <property type="term" value="F:ATP binding"/>
    <property type="evidence" value="ECO:0007669"/>
    <property type="project" value="InterPro"/>
</dbReference>
<evidence type="ECO:0000256" key="1">
    <source>
        <dbReference type="SAM" id="MobiDB-lite"/>
    </source>
</evidence>